<reference evidence="1 2" key="1">
    <citation type="submission" date="2020-08" db="EMBL/GenBank/DDBJ databases">
        <title>Sequencing the genomes of 1000 actinobacteria strains.</title>
        <authorList>
            <person name="Klenk H.-P."/>
        </authorList>
    </citation>
    <scope>NUCLEOTIDE SEQUENCE [LARGE SCALE GENOMIC DNA]</scope>
    <source>
        <strain evidence="1 2">DSM 45790</strain>
    </source>
</reference>
<comment type="caution">
    <text evidence="1">The sequence shown here is derived from an EMBL/GenBank/DDBJ whole genome shotgun (WGS) entry which is preliminary data.</text>
</comment>
<name>A0A7W9DPY5_9ACTN</name>
<evidence type="ECO:0000313" key="1">
    <source>
        <dbReference type="EMBL" id="MBB5626858.1"/>
    </source>
</evidence>
<keyword evidence="2" id="KW-1185">Reference proteome</keyword>
<evidence type="ECO:0000313" key="2">
    <source>
        <dbReference type="Proteomes" id="UP000588112"/>
    </source>
</evidence>
<dbReference type="Gene3D" id="3.40.50.1000">
    <property type="entry name" value="HAD superfamily/HAD-like"/>
    <property type="match status" value="1"/>
</dbReference>
<dbReference type="Proteomes" id="UP000588112">
    <property type="component" value="Unassembled WGS sequence"/>
</dbReference>
<gene>
    <name evidence="1" type="ORF">BJ981_002557</name>
</gene>
<dbReference type="RefSeq" id="WP_184611094.1">
    <property type="nucleotide sequence ID" value="NZ_BOOS01000079.1"/>
</dbReference>
<dbReference type="EMBL" id="JACHBR010000001">
    <property type="protein sequence ID" value="MBB5626858.1"/>
    <property type="molecule type" value="Genomic_DNA"/>
</dbReference>
<accession>A0A7W9DPY5</accession>
<sequence>MAKVVTRSRSSEPAFSAVGPLSAAHAAPRAMPTAGVGRDIAGGRGAGLQTIWIDRGIWPGVDHQAGHVVADVLDTIEILQGGGSP</sequence>
<dbReference type="InterPro" id="IPR023214">
    <property type="entry name" value="HAD_sf"/>
</dbReference>
<protein>
    <submittedName>
        <fullName evidence="1">Uncharacterized protein</fullName>
    </submittedName>
</protein>
<organism evidence="1 2">
    <name type="scientific">Sphaerisporangium krabiense</name>
    <dbReference type="NCBI Taxonomy" id="763782"/>
    <lineage>
        <taxon>Bacteria</taxon>
        <taxon>Bacillati</taxon>
        <taxon>Actinomycetota</taxon>
        <taxon>Actinomycetes</taxon>
        <taxon>Streptosporangiales</taxon>
        <taxon>Streptosporangiaceae</taxon>
        <taxon>Sphaerisporangium</taxon>
    </lineage>
</organism>
<proteinExistence type="predicted"/>
<dbReference type="AlphaFoldDB" id="A0A7W9DPY5"/>